<dbReference type="FunFam" id="1.10.510.10:FF:000468">
    <property type="entry name" value="PTI1-like tyrosine-protein kinase 3"/>
    <property type="match status" value="1"/>
</dbReference>
<keyword evidence="15" id="KW-0325">Glycoprotein</keyword>
<gene>
    <name evidence="24" type="primary">LOC109001704</name>
</gene>
<comment type="catalytic activity">
    <reaction evidence="17">
        <text>L-seryl-[protein] + ATP = O-phospho-L-seryl-[protein] + ADP + H(+)</text>
        <dbReference type="Rhea" id="RHEA:17989"/>
        <dbReference type="Rhea" id="RHEA-COMP:9863"/>
        <dbReference type="Rhea" id="RHEA-COMP:11604"/>
        <dbReference type="ChEBI" id="CHEBI:15378"/>
        <dbReference type="ChEBI" id="CHEBI:29999"/>
        <dbReference type="ChEBI" id="CHEBI:30616"/>
        <dbReference type="ChEBI" id="CHEBI:83421"/>
        <dbReference type="ChEBI" id="CHEBI:456216"/>
        <dbReference type="EC" id="2.7.11.1"/>
    </reaction>
</comment>
<protein>
    <recommendedName>
        <fullName evidence="2">non-specific serine/threonine protein kinase</fullName>
        <ecNumber evidence="2">2.7.11.1</ecNumber>
    </recommendedName>
</protein>
<dbReference type="GO" id="GO:0045087">
    <property type="term" value="P:innate immune response"/>
    <property type="evidence" value="ECO:0007669"/>
    <property type="project" value="InterPro"/>
</dbReference>
<keyword evidence="9" id="KW-0418">Kinase</keyword>
<evidence type="ECO:0000259" key="21">
    <source>
        <dbReference type="PROSITE" id="PS50011"/>
    </source>
</evidence>
<dbReference type="InParanoid" id="A0A6P9FAS2"/>
<dbReference type="InterPro" id="IPR057097">
    <property type="entry name" value="LysM_RLK3/10"/>
</dbReference>
<dbReference type="Pfam" id="PF23577">
    <property type="entry name" value="LysM_RLK"/>
    <property type="match status" value="1"/>
</dbReference>
<dbReference type="GO" id="GO:0019199">
    <property type="term" value="F:transmembrane receptor protein kinase activity"/>
    <property type="evidence" value="ECO:0007669"/>
    <property type="project" value="InterPro"/>
</dbReference>
<dbReference type="GO" id="GO:0009617">
    <property type="term" value="P:response to bacterium"/>
    <property type="evidence" value="ECO:0007669"/>
    <property type="project" value="UniProtKB-ARBA"/>
</dbReference>
<dbReference type="GO" id="GO:0005886">
    <property type="term" value="C:plasma membrane"/>
    <property type="evidence" value="ECO:0007669"/>
    <property type="project" value="UniProtKB-SubCell"/>
</dbReference>
<evidence type="ECO:0000256" key="13">
    <source>
        <dbReference type="ARBA" id="ARBA00023157"/>
    </source>
</evidence>
<evidence type="ECO:0000256" key="6">
    <source>
        <dbReference type="ARBA" id="ARBA00022692"/>
    </source>
</evidence>
<dbReference type="Pfam" id="PF07714">
    <property type="entry name" value="PK_Tyr_Ser-Thr"/>
    <property type="match status" value="1"/>
</dbReference>
<comment type="subcellular location">
    <subcellularLocation>
        <location evidence="1">Cell membrane</location>
        <topology evidence="1">Single-pass membrane protein</topology>
    </subcellularLocation>
</comment>
<evidence type="ECO:0000256" key="2">
    <source>
        <dbReference type="ARBA" id="ARBA00012513"/>
    </source>
</evidence>
<dbReference type="InterPro" id="IPR008271">
    <property type="entry name" value="Ser/Thr_kinase_AS"/>
</dbReference>
<dbReference type="InterPro" id="IPR001245">
    <property type="entry name" value="Ser-Thr/Tyr_kinase_cat_dom"/>
</dbReference>
<keyword evidence="11 19" id="KW-1133">Transmembrane helix</keyword>
<feature type="domain" description="LysM" evidence="22">
    <location>
        <begin position="101"/>
        <end position="152"/>
    </location>
</feature>
<dbReference type="Pfam" id="PF01476">
    <property type="entry name" value="LysM"/>
    <property type="match status" value="1"/>
</dbReference>
<evidence type="ECO:0000313" key="23">
    <source>
        <dbReference type="Proteomes" id="UP000235220"/>
    </source>
</evidence>
<evidence type="ECO:0000256" key="16">
    <source>
        <dbReference type="ARBA" id="ARBA00047899"/>
    </source>
</evidence>
<proteinExistence type="predicted"/>
<evidence type="ECO:0000256" key="12">
    <source>
        <dbReference type="ARBA" id="ARBA00023136"/>
    </source>
</evidence>
<dbReference type="GO" id="GO:0004674">
    <property type="term" value="F:protein serine/threonine kinase activity"/>
    <property type="evidence" value="ECO:0007669"/>
    <property type="project" value="UniProtKB-KW"/>
</dbReference>
<reference evidence="24" key="1">
    <citation type="submission" date="2025-08" db="UniProtKB">
        <authorList>
            <consortium name="RefSeq"/>
        </authorList>
    </citation>
    <scope>IDENTIFICATION</scope>
    <source>
        <tissue evidence="24">Leaves</tissue>
    </source>
</reference>
<keyword evidence="8 18" id="KW-0547">Nucleotide-binding</keyword>
<evidence type="ECO:0000313" key="24">
    <source>
        <dbReference type="RefSeq" id="XP_035551712.1"/>
    </source>
</evidence>
<dbReference type="Gene3D" id="1.10.510.10">
    <property type="entry name" value="Transferase(Phosphotransferase) domain 1"/>
    <property type="match status" value="1"/>
</dbReference>
<feature type="chain" id="PRO_5028208064" description="non-specific serine/threonine protein kinase" evidence="20">
    <location>
        <begin position="23"/>
        <end position="624"/>
    </location>
</feature>
<evidence type="ECO:0000256" key="7">
    <source>
        <dbReference type="ARBA" id="ARBA00022729"/>
    </source>
</evidence>
<keyword evidence="12 19" id="KW-0472">Membrane</keyword>
<keyword evidence="23" id="KW-1185">Reference proteome</keyword>
<dbReference type="GeneID" id="109001704"/>
<accession>A0A6P9FAS2</accession>
<keyword evidence="10 18" id="KW-0067">ATP-binding</keyword>
<evidence type="ECO:0000256" key="17">
    <source>
        <dbReference type="ARBA" id="ARBA00048679"/>
    </source>
</evidence>
<keyword evidence="7 20" id="KW-0732">Signal</keyword>
<comment type="catalytic activity">
    <reaction evidence="16">
        <text>L-threonyl-[protein] + ATP = O-phospho-L-threonyl-[protein] + ADP + H(+)</text>
        <dbReference type="Rhea" id="RHEA:46608"/>
        <dbReference type="Rhea" id="RHEA-COMP:11060"/>
        <dbReference type="Rhea" id="RHEA-COMP:11605"/>
        <dbReference type="ChEBI" id="CHEBI:15378"/>
        <dbReference type="ChEBI" id="CHEBI:30013"/>
        <dbReference type="ChEBI" id="CHEBI:30616"/>
        <dbReference type="ChEBI" id="CHEBI:61977"/>
        <dbReference type="ChEBI" id="CHEBI:456216"/>
        <dbReference type="EC" id="2.7.11.1"/>
    </reaction>
</comment>
<organism evidence="23 24">
    <name type="scientific">Juglans regia</name>
    <name type="common">English walnut</name>
    <dbReference type="NCBI Taxonomy" id="51240"/>
    <lineage>
        <taxon>Eukaryota</taxon>
        <taxon>Viridiplantae</taxon>
        <taxon>Streptophyta</taxon>
        <taxon>Embryophyta</taxon>
        <taxon>Tracheophyta</taxon>
        <taxon>Spermatophyta</taxon>
        <taxon>Magnoliopsida</taxon>
        <taxon>eudicotyledons</taxon>
        <taxon>Gunneridae</taxon>
        <taxon>Pentapetalae</taxon>
        <taxon>rosids</taxon>
        <taxon>fabids</taxon>
        <taxon>Fagales</taxon>
        <taxon>Juglandaceae</taxon>
        <taxon>Juglans</taxon>
    </lineage>
</organism>
<dbReference type="GO" id="GO:0005524">
    <property type="term" value="F:ATP binding"/>
    <property type="evidence" value="ECO:0007669"/>
    <property type="project" value="UniProtKB-UniRule"/>
</dbReference>
<feature type="transmembrane region" description="Helical" evidence="19">
    <location>
        <begin position="231"/>
        <end position="258"/>
    </location>
</feature>
<evidence type="ECO:0000256" key="18">
    <source>
        <dbReference type="PROSITE-ProRule" id="PRU10141"/>
    </source>
</evidence>
<keyword evidence="4" id="KW-0723">Serine/threonine-protein kinase</keyword>
<feature type="domain" description="Protein kinase" evidence="21">
    <location>
        <begin position="325"/>
        <end position="599"/>
    </location>
</feature>
<dbReference type="OrthoDB" id="4062651at2759"/>
<dbReference type="Gene3D" id="3.30.200.20">
    <property type="entry name" value="Phosphorylase Kinase, domain 1"/>
    <property type="match status" value="1"/>
</dbReference>
<evidence type="ECO:0000256" key="5">
    <source>
        <dbReference type="ARBA" id="ARBA00022679"/>
    </source>
</evidence>
<dbReference type="SUPFAM" id="SSF56112">
    <property type="entry name" value="Protein kinase-like (PK-like)"/>
    <property type="match status" value="1"/>
</dbReference>
<dbReference type="AlphaFoldDB" id="A0A6P9FAS2"/>
<keyword evidence="13" id="KW-1015">Disulfide bond</keyword>
<dbReference type="KEGG" id="jre:109001704"/>
<keyword evidence="3" id="KW-1003">Cell membrane</keyword>
<evidence type="ECO:0000256" key="20">
    <source>
        <dbReference type="SAM" id="SignalP"/>
    </source>
</evidence>
<dbReference type="SMART" id="SM00220">
    <property type="entry name" value="S_TKc"/>
    <property type="match status" value="1"/>
</dbReference>
<evidence type="ECO:0000256" key="1">
    <source>
        <dbReference type="ARBA" id="ARBA00004162"/>
    </source>
</evidence>
<feature type="signal peptide" evidence="20">
    <location>
        <begin position="1"/>
        <end position="22"/>
    </location>
</feature>
<dbReference type="PROSITE" id="PS51782">
    <property type="entry name" value="LYSM"/>
    <property type="match status" value="1"/>
</dbReference>
<sequence length="624" mass="68272">MKPKLGFLVLVLVAIFCSIAESRCSRECNLALASYYVWPDSNLTTTILAQLFQSTLSIDPETIVSYNKEKIPNKDTFQQNIRVNIPFPCTCIDGEFLGYTFDYTVQSGDTYDTLARQRYANLTTTELLRRYNSYNDNNIPDTNAKLNVTVKCSCGDSSVSKDFGLFVTYPLRPNDTLESVAEGAGLNSSYTTLLQNYNPGVNFSQGSGVVYIPGKDQNDSYRPMPSSSTGLAVGVIAGIAIGGVAGVVLFAACIYLGCYRKKKVVEAMLPLAASEYLSSQNGHGHGSPSYKDEESTGPASGLAGLTVDKSVEFSYEELATATDDFSLANKIGEGGFGAVYYAELRGEKAAIKKMDMLASREFLAELNVLTRVHHLNLVRLIGYCVERSLFVVYEYIENGNLSQHLRGSSGMDPLPWSTRVQIALDSARGLEYIHEHTVPVYIHRDIKSANILIDKNFHGKVADFGLTKLTEVGSSSLPTRLVGTFGYMPPEYAQYGDVSPKVDVYAFGVVLYELISAKEAVVKPNGSDVESKGLVALFDDVLDQPDPVQDLGKLVDPQLGDDYPLDSVRKVALLAKACTQENPQLRPSMRAIVVALMTLSSTTENWDARSFYENPALVNLMSGR</sequence>
<evidence type="ECO:0000256" key="19">
    <source>
        <dbReference type="SAM" id="Phobius"/>
    </source>
</evidence>
<keyword evidence="5" id="KW-0808">Transferase</keyword>
<dbReference type="FunFam" id="3.30.200.20:FF:000468">
    <property type="entry name" value="LysM receptor kinase 2"/>
    <property type="match status" value="1"/>
</dbReference>
<evidence type="ECO:0000256" key="3">
    <source>
        <dbReference type="ARBA" id="ARBA00022475"/>
    </source>
</evidence>
<evidence type="ECO:0000256" key="10">
    <source>
        <dbReference type="ARBA" id="ARBA00022840"/>
    </source>
</evidence>
<dbReference type="CDD" id="cd00118">
    <property type="entry name" value="LysM"/>
    <property type="match status" value="1"/>
</dbReference>
<dbReference type="InterPro" id="IPR018392">
    <property type="entry name" value="LysM"/>
</dbReference>
<keyword evidence="6 19" id="KW-0812">Transmembrane</keyword>
<dbReference type="PANTHER" id="PTHR46204:SF30">
    <property type="entry name" value="CHITIN ELICITOR RECEPTOR KINASE 1"/>
    <property type="match status" value="1"/>
</dbReference>
<dbReference type="InterPro" id="IPR000719">
    <property type="entry name" value="Prot_kinase_dom"/>
</dbReference>
<dbReference type="EC" id="2.7.11.1" evidence="2"/>
<dbReference type="PANTHER" id="PTHR46204">
    <property type="entry name" value="CHITIN ELICITOR RECEPTOR KINASE 1-RELATED"/>
    <property type="match status" value="1"/>
</dbReference>
<dbReference type="PROSITE" id="PS00108">
    <property type="entry name" value="PROTEIN_KINASE_ST"/>
    <property type="match status" value="1"/>
</dbReference>
<evidence type="ECO:0000256" key="8">
    <source>
        <dbReference type="ARBA" id="ARBA00022741"/>
    </source>
</evidence>
<dbReference type="PROSITE" id="PS50011">
    <property type="entry name" value="PROTEIN_KINASE_DOM"/>
    <property type="match status" value="1"/>
</dbReference>
<name>A0A6P9FAS2_JUGRE</name>
<dbReference type="RefSeq" id="XP_035551712.1">
    <property type="nucleotide sequence ID" value="XM_035695819.1"/>
</dbReference>
<dbReference type="PROSITE" id="PS00107">
    <property type="entry name" value="PROTEIN_KINASE_ATP"/>
    <property type="match status" value="1"/>
</dbReference>
<evidence type="ECO:0000256" key="9">
    <source>
        <dbReference type="ARBA" id="ARBA00022777"/>
    </source>
</evidence>
<dbReference type="InterPro" id="IPR017441">
    <property type="entry name" value="Protein_kinase_ATP_BS"/>
</dbReference>
<evidence type="ECO:0000256" key="15">
    <source>
        <dbReference type="ARBA" id="ARBA00023180"/>
    </source>
</evidence>
<keyword evidence="14" id="KW-0675">Receptor</keyword>
<evidence type="ECO:0000256" key="4">
    <source>
        <dbReference type="ARBA" id="ARBA00022527"/>
    </source>
</evidence>
<feature type="binding site" evidence="18">
    <location>
        <position position="353"/>
    </location>
    <ligand>
        <name>ATP</name>
        <dbReference type="ChEBI" id="CHEBI:30616"/>
    </ligand>
</feature>
<dbReference type="InterPro" id="IPR044812">
    <property type="entry name" value="CERK1/LYK3-like"/>
</dbReference>
<dbReference type="Proteomes" id="UP000235220">
    <property type="component" value="Chromosome 1"/>
</dbReference>
<dbReference type="InterPro" id="IPR011009">
    <property type="entry name" value="Kinase-like_dom_sf"/>
</dbReference>
<evidence type="ECO:0000256" key="14">
    <source>
        <dbReference type="ARBA" id="ARBA00023170"/>
    </source>
</evidence>
<dbReference type="FunCoup" id="A0A6P9FAS2">
    <property type="interactions" value="2752"/>
</dbReference>
<evidence type="ECO:0000256" key="11">
    <source>
        <dbReference type="ARBA" id="ARBA00022989"/>
    </source>
</evidence>
<evidence type="ECO:0000259" key="22">
    <source>
        <dbReference type="PROSITE" id="PS51782"/>
    </source>
</evidence>